<dbReference type="InterPro" id="IPR036526">
    <property type="entry name" value="C-N_Hydrolase_sf"/>
</dbReference>
<evidence type="ECO:0000256" key="1">
    <source>
        <dbReference type="ARBA" id="ARBA00022801"/>
    </source>
</evidence>
<dbReference type="Proteomes" id="UP000176992">
    <property type="component" value="Unassembled WGS sequence"/>
</dbReference>
<sequence length="359" mass="39557">MPRSFMPMLLLAALLAAVGVDRADAQARRAAKVAVIQAEGSPRQDPFMASYDFSKVEPMMEAHLDKILGLFAQAGEKGADMVCGPEDIQHIGAYGLHLDVLNPKTGEDLFSSLAVKVPGPLTDRIAGIAKKYHMYIVAPLYEKVDGKVFNSAVVFDREGKIIGKHHKTVLPILETWDVAPGDEYEVFETDFCKFAIATCWEIIFPEISAIYALKGADIIFNPTMGPEHKAGQSLSTGARYITRARDNLVYFAPVILGSDGNGIIDYNGKVVAEAVGQKNSVIMAEIDFAKEPTSDSKWWNTINGSDNDRAIYYLNRRPETYKLLTDPNPPVLERYRDVELTTGRKAKQLEAVKAVNYGP</sequence>
<dbReference type="SUPFAM" id="SSF56317">
    <property type="entry name" value="Carbon-nitrogen hydrolase"/>
    <property type="match status" value="1"/>
</dbReference>
<name>A0A1F5YGM0_9BACT</name>
<evidence type="ECO:0000256" key="2">
    <source>
        <dbReference type="SAM" id="SignalP"/>
    </source>
</evidence>
<dbReference type="GO" id="GO:0033388">
    <property type="term" value="P:putrescine biosynthetic process from arginine"/>
    <property type="evidence" value="ECO:0007669"/>
    <property type="project" value="TreeGrafter"/>
</dbReference>
<dbReference type="PROSITE" id="PS50263">
    <property type="entry name" value="CN_HYDROLASE"/>
    <property type="match status" value="1"/>
</dbReference>
<dbReference type="EMBL" id="MFIV01000028">
    <property type="protein sequence ID" value="OGF99320.1"/>
    <property type="molecule type" value="Genomic_DNA"/>
</dbReference>
<dbReference type="CDD" id="cd07197">
    <property type="entry name" value="nitrilase"/>
    <property type="match status" value="1"/>
</dbReference>
<protein>
    <recommendedName>
        <fullName evidence="3">CN hydrolase domain-containing protein</fullName>
    </recommendedName>
</protein>
<organism evidence="4 5">
    <name type="scientific">Candidatus Glassbacteria bacterium GWA2_58_10</name>
    <dbReference type="NCBI Taxonomy" id="1817865"/>
    <lineage>
        <taxon>Bacteria</taxon>
        <taxon>Candidatus Glassiibacteriota</taxon>
    </lineage>
</organism>
<proteinExistence type="predicted"/>
<dbReference type="InterPro" id="IPR003010">
    <property type="entry name" value="C-N_Hydrolase"/>
</dbReference>
<accession>A0A1F5YGM0</accession>
<dbReference type="AlphaFoldDB" id="A0A1F5YGM0"/>
<feature type="chain" id="PRO_5009522464" description="CN hydrolase domain-containing protein" evidence="2">
    <location>
        <begin position="23"/>
        <end position="359"/>
    </location>
</feature>
<evidence type="ECO:0000313" key="4">
    <source>
        <dbReference type="EMBL" id="OGF99320.1"/>
    </source>
</evidence>
<feature type="domain" description="CN hydrolase" evidence="3">
    <location>
        <begin position="31"/>
        <end position="288"/>
    </location>
</feature>
<reference evidence="4 5" key="1">
    <citation type="journal article" date="2016" name="Nat. Commun.">
        <title>Thousands of microbial genomes shed light on interconnected biogeochemical processes in an aquifer system.</title>
        <authorList>
            <person name="Anantharaman K."/>
            <person name="Brown C.T."/>
            <person name="Hug L.A."/>
            <person name="Sharon I."/>
            <person name="Castelle C.J."/>
            <person name="Probst A.J."/>
            <person name="Thomas B.C."/>
            <person name="Singh A."/>
            <person name="Wilkins M.J."/>
            <person name="Karaoz U."/>
            <person name="Brodie E.L."/>
            <person name="Williams K.H."/>
            <person name="Hubbard S.S."/>
            <person name="Banfield J.F."/>
        </authorList>
    </citation>
    <scope>NUCLEOTIDE SEQUENCE [LARGE SCALE GENOMIC DNA]</scope>
</reference>
<dbReference type="InterPro" id="IPR050345">
    <property type="entry name" value="Aliph_Amidase/BUP"/>
</dbReference>
<feature type="signal peptide" evidence="2">
    <location>
        <begin position="1"/>
        <end position="22"/>
    </location>
</feature>
<dbReference type="GO" id="GO:0050126">
    <property type="term" value="F:N-carbamoylputrescine amidase activity"/>
    <property type="evidence" value="ECO:0007669"/>
    <property type="project" value="TreeGrafter"/>
</dbReference>
<dbReference type="PANTHER" id="PTHR43674">
    <property type="entry name" value="NITRILASE C965.09-RELATED"/>
    <property type="match status" value="1"/>
</dbReference>
<dbReference type="Gene3D" id="3.60.110.10">
    <property type="entry name" value="Carbon-nitrogen hydrolase"/>
    <property type="match status" value="1"/>
</dbReference>
<dbReference type="PANTHER" id="PTHR43674:SF2">
    <property type="entry name" value="BETA-UREIDOPROPIONASE"/>
    <property type="match status" value="1"/>
</dbReference>
<dbReference type="Pfam" id="PF00795">
    <property type="entry name" value="CN_hydrolase"/>
    <property type="match status" value="1"/>
</dbReference>
<keyword evidence="1" id="KW-0378">Hydrolase</keyword>
<comment type="caution">
    <text evidence="4">The sequence shown here is derived from an EMBL/GenBank/DDBJ whole genome shotgun (WGS) entry which is preliminary data.</text>
</comment>
<gene>
    <name evidence="4" type="ORF">A2Z86_04215</name>
</gene>
<keyword evidence="2" id="KW-0732">Signal</keyword>
<evidence type="ECO:0000259" key="3">
    <source>
        <dbReference type="PROSITE" id="PS50263"/>
    </source>
</evidence>
<evidence type="ECO:0000313" key="5">
    <source>
        <dbReference type="Proteomes" id="UP000176992"/>
    </source>
</evidence>